<evidence type="ECO:0000313" key="3">
    <source>
        <dbReference type="EMBL" id="EHO17678.1"/>
    </source>
</evidence>
<dbReference type="AlphaFoldDB" id="A0AA37DGX3"/>
<feature type="compositionally biased region" description="Basic residues" evidence="1">
    <location>
        <begin position="39"/>
        <end position="51"/>
    </location>
</feature>
<protein>
    <recommendedName>
        <fullName evidence="5">Calcium:proton exchanger</fullName>
    </recommendedName>
</protein>
<comment type="caution">
    <text evidence="3">The sequence shown here is derived from an EMBL/GenBank/DDBJ whole genome shotgun (WGS) entry which is preliminary data.</text>
</comment>
<accession>A0AA37DGX3</accession>
<feature type="transmembrane region" description="Helical" evidence="2">
    <location>
        <begin position="72"/>
        <end position="95"/>
    </location>
</feature>
<feature type="region of interest" description="Disordered" evidence="1">
    <location>
        <begin position="32"/>
        <end position="54"/>
    </location>
</feature>
<evidence type="ECO:0008006" key="5">
    <source>
        <dbReference type="Google" id="ProtNLM"/>
    </source>
</evidence>
<evidence type="ECO:0000256" key="1">
    <source>
        <dbReference type="SAM" id="MobiDB-lite"/>
    </source>
</evidence>
<feature type="transmembrane region" description="Helical" evidence="2">
    <location>
        <begin position="133"/>
        <end position="155"/>
    </location>
</feature>
<keyword evidence="4" id="KW-1185">Reference proteome</keyword>
<dbReference type="GeneID" id="86940309"/>
<proteinExistence type="predicted"/>
<keyword evidence="2" id="KW-1133">Transmembrane helix</keyword>
<keyword evidence="2" id="KW-0812">Transmembrane</keyword>
<feature type="transmembrane region" description="Helical" evidence="2">
    <location>
        <begin position="101"/>
        <end position="121"/>
    </location>
</feature>
<name>A0AA37DGX3_9FIRM</name>
<gene>
    <name evidence="3" type="ORF">HMPREF9623_00532</name>
</gene>
<reference evidence="3 4" key="1">
    <citation type="submission" date="2011-10" db="EMBL/GenBank/DDBJ databases">
        <title>The Genome Sequence of Lachnospiraceae bacterium ACC2.</title>
        <authorList>
            <consortium name="The Broad Institute Genome Sequencing Platform"/>
            <person name="Earl A."/>
            <person name="Ward D."/>
            <person name="Feldgarden M."/>
            <person name="Gevers D."/>
            <person name="Sizova M."/>
            <person name="Hazen A."/>
            <person name="Epstein S."/>
            <person name="Young S.K."/>
            <person name="Zeng Q."/>
            <person name="Gargeya S."/>
            <person name="Fitzgerald M."/>
            <person name="Haas B."/>
            <person name="Abouelleil A."/>
            <person name="Alvarado L."/>
            <person name="Arachchi H.M."/>
            <person name="Berlin A."/>
            <person name="Brown A."/>
            <person name="Chapman S.B."/>
            <person name="Chen Z."/>
            <person name="Dunbar C."/>
            <person name="Freedman E."/>
            <person name="Gearin G."/>
            <person name="Goldberg J."/>
            <person name="Griggs A."/>
            <person name="Gujja S."/>
            <person name="Heiman D."/>
            <person name="Howarth C."/>
            <person name="Larson L."/>
            <person name="Lui A."/>
            <person name="MacDonald P.J.P."/>
            <person name="Montmayeur A."/>
            <person name="Murphy C."/>
            <person name="Neiman D."/>
            <person name="Pearson M."/>
            <person name="Priest M."/>
            <person name="Roberts A."/>
            <person name="Saif S."/>
            <person name="Shea T."/>
            <person name="Shenoy N."/>
            <person name="Sisk P."/>
            <person name="Stolte C."/>
            <person name="Sykes S."/>
            <person name="Wortman J."/>
            <person name="Nusbaum C."/>
            <person name="Birren B."/>
        </authorList>
    </citation>
    <scope>NUCLEOTIDE SEQUENCE [LARGE SCALE GENOMIC DNA]</scope>
    <source>
        <strain evidence="3 4">ACC2</strain>
    </source>
</reference>
<keyword evidence="2" id="KW-0472">Membrane</keyword>
<dbReference type="RefSeq" id="WP_009532365.1">
    <property type="nucleotide sequence ID" value="NZ_JH590861.1"/>
</dbReference>
<organism evidence="3 4">
    <name type="scientific">Stomatobaculum longum</name>
    <dbReference type="NCBI Taxonomy" id="796942"/>
    <lineage>
        <taxon>Bacteria</taxon>
        <taxon>Bacillati</taxon>
        <taxon>Bacillota</taxon>
        <taxon>Clostridia</taxon>
        <taxon>Lachnospirales</taxon>
        <taxon>Lachnospiraceae</taxon>
        <taxon>Stomatobaculum</taxon>
    </lineage>
</organism>
<sequence length="159" mass="17770">MRLPNPFRKKEYKFLTPVAKSDDSILERPEFLPEEERVRRSKQRRPKKKGKQNQQLSSLISYLKKPHSETGLTALCGGVVAVLFTALAFFSMLQAAGEPSLTVSAAVMSAMLVSIYGIYLAVTALREKEKNQLYTWIGLSLCGLVMVTWLIAQFLGLSS</sequence>
<dbReference type="EMBL" id="AGEL01000004">
    <property type="protein sequence ID" value="EHO17678.1"/>
    <property type="molecule type" value="Genomic_DNA"/>
</dbReference>
<evidence type="ECO:0000313" key="4">
    <source>
        <dbReference type="Proteomes" id="UP000018466"/>
    </source>
</evidence>
<dbReference type="Proteomes" id="UP000018466">
    <property type="component" value="Unassembled WGS sequence"/>
</dbReference>
<evidence type="ECO:0000256" key="2">
    <source>
        <dbReference type="SAM" id="Phobius"/>
    </source>
</evidence>